<dbReference type="InterPro" id="IPR020625">
    <property type="entry name" value="Schiff_base-form_aldolases_AS"/>
</dbReference>
<evidence type="ECO:0000256" key="10">
    <source>
        <dbReference type="ARBA" id="ARBA00023270"/>
    </source>
</evidence>
<dbReference type="EC" id="4.3.3.7" evidence="4 12"/>
<evidence type="ECO:0000256" key="8">
    <source>
        <dbReference type="ARBA" id="ARBA00023154"/>
    </source>
</evidence>
<evidence type="ECO:0000256" key="5">
    <source>
        <dbReference type="ARBA" id="ARBA00022490"/>
    </source>
</evidence>
<dbReference type="InterPro" id="IPR013785">
    <property type="entry name" value="Aldolase_TIM"/>
</dbReference>
<keyword evidence="5 12" id="KW-0963">Cytoplasm</keyword>
<comment type="subunit">
    <text evidence="12">Homotetramer; dimer of dimers.</text>
</comment>
<dbReference type="PIRSF" id="PIRSF001365">
    <property type="entry name" value="DHDPS"/>
    <property type="match status" value="1"/>
</dbReference>
<organism evidence="16 17">
    <name type="scientific">Haematospirillum jordaniae</name>
    <dbReference type="NCBI Taxonomy" id="1549855"/>
    <lineage>
        <taxon>Bacteria</taxon>
        <taxon>Pseudomonadati</taxon>
        <taxon>Pseudomonadota</taxon>
        <taxon>Alphaproteobacteria</taxon>
        <taxon>Rhodospirillales</taxon>
        <taxon>Novispirillaceae</taxon>
        <taxon>Haematospirillum</taxon>
    </lineage>
</organism>
<name>A0A143DEW7_9PROT</name>
<dbReference type="STRING" id="1549855.AY555_08800"/>
<dbReference type="PANTHER" id="PTHR12128">
    <property type="entry name" value="DIHYDRODIPICOLINATE SYNTHASE"/>
    <property type="match status" value="1"/>
</dbReference>
<evidence type="ECO:0000256" key="15">
    <source>
        <dbReference type="PIRSR" id="PIRSR001365-2"/>
    </source>
</evidence>
<keyword evidence="9 12" id="KW-0456">Lyase</keyword>
<reference evidence="16 17" key="1">
    <citation type="submission" date="2016-02" db="EMBL/GenBank/DDBJ databases">
        <title>Complete Genome of H5569, the type strain of the newly described species Haematospirillium jordaniae.</title>
        <authorList>
            <person name="Nicholson A.C."/>
            <person name="Humrighouse B.W."/>
            <person name="Loparov V."/>
            <person name="McQuiston J.R."/>
        </authorList>
    </citation>
    <scope>NUCLEOTIDE SEQUENCE [LARGE SCALE GENOMIC DNA]</scope>
    <source>
        <strain evidence="16 17">H5569</strain>
    </source>
</reference>
<comment type="similarity">
    <text evidence="3 12 13">Belongs to the DapA family.</text>
</comment>
<protein>
    <recommendedName>
        <fullName evidence="4 12">4-hydroxy-tetrahydrodipicolinate synthase</fullName>
        <shortName evidence="12">HTPA synthase</shortName>
        <ecNumber evidence="4 12">4.3.3.7</ecNumber>
    </recommendedName>
</protein>
<comment type="subcellular location">
    <subcellularLocation>
        <location evidence="12">Cytoplasm</location>
    </subcellularLocation>
</comment>
<dbReference type="HAMAP" id="MF_00418">
    <property type="entry name" value="DapA"/>
    <property type="match status" value="1"/>
</dbReference>
<comment type="pathway">
    <text evidence="2 12">Amino-acid biosynthesis; L-lysine biosynthesis via DAP pathway; (S)-tetrahydrodipicolinate from L-aspartate: step 3/4.</text>
</comment>
<dbReference type="PANTHER" id="PTHR12128:SF66">
    <property type="entry name" value="4-HYDROXY-2-OXOGLUTARATE ALDOLASE, MITOCHONDRIAL"/>
    <property type="match status" value="1"/>
</dbReference>
<dbReference type="SMART" id="SM01130">
    <property type="entry name" value="DHDPS"/>
    <property type="match status" value="1"/>
</dbReference>
<dbReference type="InterPro" id="IPR005263">
    <property type="entry name" value="DapA"/>
</dbReference>
<proteinExistence type="inferred from homology"/>
<evidence type="ECO:0000256" key="7">
    <source>
        <dbReference type="ARBA" id="ARBA00022915"/>
    </source>
</evidence>
<dbReference type="GO" id="GO:0005829">
    <property type="term" value="C:cytosol"/>
    <property type="evidence" value="ECO:0007669"/>
    <property type="project" value="TreeGrafter"/>
</dbReference>
<feature type="site" description="Part of a proton relay during catalysis" evidence="12">
    <location>
        <position position="44"/>
    </location>
</feature>
<keyword evidence="6 12" id="KW-0028">Amino-acid biosynthesis</keyword>
<dbReference type="SUPFAM" id="SSF51569">
    <property type="entry name" value="Aldolase"/>
    <property type="match status" value="1"/>
</dbReference>
<dbReference type="EMBL" id="CP014525">
    <property type="protein sequence ID" value="AMW35257.1"/>
    <property type="molecule type" value="Genomic_DNA"/>
</dbReference>
<dbReference type="GO" id="GO:0009089">
    <property type="term" value="P:lysine biosynthetic process via diaminopimelate"/>
    <property type="evidence" value="ECO:0007669"/>
    <property type="project" value="UniProtKB-UniRule"/>
</dbReference>
<keyword evidence="7 12" id="KW-0220">Diaminopimelate biosynthesis</keyword>
<sequence>MYSGSFTALITPFSVDGSVDERAFQDFVVWQVDKGTNGLVPAGTTGETPVLSPDEYKRLLRLCVEAASGRAVVMAGSGTNCTAESIERAQYAEQVGANAVMVVTPYYNKPTQEGLYQHYKAIHDSCELPVFIYNIPGRSVVDMSLDTMKRLAELPRIAGIKDATADLSRPVQLRLALGANFCQFSGDDHTAVAFLAQGGHGCISVTSNIAPRLCADLHRAWQEGNMEKVNSLRDRLVPLHSALFCETNPAPVKYAASLLGHCSDRVRLPLVPASQNARERVRAAMTDAGLLEAVS</sequence>
<dbReference type="Gene3D" id="3.20.20.70">
    <property type="entry name" value="Aldolase class I"/>
    <property type="match status" value="1"/>
</dbReference>
<dbReference type="Proteomes" id="UP000076066">
    <property type="component" value="Chromosome"/>
</dbReference>
<dbReference type="RefSeq" id="WP_066135724.1">
    <property type="nucleotide sequence ID" value="NZ_CP014525.1"/>
</dbReference>
<dbReference type="OrthoDB" id="9782828at2"/>
<feature type="binding site" evidence="12 15">
    <location>
        <position position="45"/>
    </location>
    <ligand>
        <name>pyruvate</name>
        <dbReference type="ChEBI" id="CHEBI:15361"/>
    </ligand>
</feature>
<feature type="active site" description="Schiff-base intermediate with substrate" evidence="12 14">
    <location>
        <position position="161"/>
    </location>
</feature>
<dbReference type="KEGG" id="hjo:AY555_08800"/>
<evidence type="ECO:0000313" key="16">
    <source>
        <dbReference type="EMBL" id="AMW35257.1"/>
    </source>
</evidence>
<keyword evidence="8 12" id="KW-0457">Lysine biosynthesis</keyword>
<evidence type="ECO:0000256" key="3">
    <source>
        <dbReference type="ARBA" id="ARBA00007592"/>
    </source>
</evidence>
<evidence type="ECO:0000256" key="11">
    <source>
        <dbReference type="ARBA" id="ARBA00047836"/>
    </source>
</evidence>
<accession>A0A143DEW7</accession>
<keyword evidence="10 12" id="KW-0704">Schiff base</keyword>
<dbReference type="GeneID" id="53317253"/>
<keyword evidence="17" id="KW-1185">Reference proteome</keyword>
<evidence type="ECO:0000256" key="4">
    <source>
        <dbReference type="ARBA" id="ARBA00012086"/>
    </source>
</evidence>
<comment type="function">
    <text evidence="1 12">Catalyzes the condensation of (S)-aspartate-beta-semialdehyde [(S)-ASA] and pyruvate to 4-hydroxy-tetrahydrodipicolinate (HTPA).</text>
</comment>
<dbReference type="UniPathway" id="UPA00034">
    <property type="reaction ID" value="UER00017"/>
</dbReference>
<dbReference type="AlphaFoldDB" id="A0A143DEW7"/>
<dbReference type="Pfam" id="PF00701">
    <property type="entry name" value="DHDPS"/>
    <property type="match status" value="1"/>
</dbReference>
<dbReference type="CDD" id="cd00950">
    <property type="entry name" value="DHDPS"/>
    <property type="match status" value="1"/>
</dbReference>
<evidence type="ECO:0000256" key="9">
    <source>
        <dbReference type="ARBA" id="ARBA00023239"/>
    </source>
</evidence>
<evidence type="ECO:0000256" key="1">
    <source>
        <dbReference type="ARBA" id="ARBA00003294"/>
    </source>
</evidence>
<evidence type="ECO:0000313" key="17">
    <source>
        <dbReference type="Proteomes" id="UP000076066"/>
    </source>
</evidence>
<comment type="catalytic activity">
    <reaction evidence="11 12">
        <text>L-aspartate 4-semialdehyde + pyruvate = (2S,4S)-4-hydroxy-2,3,4,5-tetrahydrodipicolinate + H2O + H(+)</text>
        <dbReference type="Rhea" id="RHEA:34171"/>
        <dbReference type="ChEBI" id="CHEBI:15361"/>
        <dbReference type="ChEBI" id="CHEBI:15377"/>
        <dbReference type="ChEBI" id="CHEBI:15378"/>
        <dbReference type="ChEBI" id="CHEBI:67139"/>
        <dbReference type="ChEBI" id="CHEBI:537519"/>
        <dbReference type="EC" id="4.3.3.7"/>
    </reaction>
</comment>
<evidence type="ECO:0000256" key="2">
    <source>
        <dbReference type="ARBA" id="ARBA00005120"/>
    </source>
</evidence>
<feature type="active site" description="Proton donor/acceptor" evidence="12 14">
    <location>
        <position position="133"/>
    </location>
</feature>
<gene>
    <name evidence="12" type="primary">dapA</name>
    <name evidence="16" type="ORF">AY555_08800</name>
</gene>
<evidence type="ECO:0000256" key="6">
    <source>
        <dbReference type="ARBA" id="ARBA00022605"/>
    </source>
</evidence>
<comment type="caution">
    <text evidence="12">Was originally thought to be a dihydrodipicolinate synthase (DHDPS), catalyzing the condensation of (S)-aspartate-beta-semialdehyde [(S)-ASA] and pyruvate to dihydrodipicolinate (DHDP). However, it was shown in E.coli that the product of the enzymatic reaction is not dihydrodipicolinate but in fact (4S)-4-hydroxy-2,3,4,5-tetrahydro-(2S)-dipicolinic acid (HTPA), and that the consecutive dehydration reaction leading to DHDP is not spontaneous but catalyzed by DapB.</text>
</comment>
<dbReference type="PROSITE" id="PS00666">
    <property type="entry name" value="DHDPS_2"/>
    <property type="match status" value="1"/>
</dbReference>
<evidence type="ECO:0000256" key="13">
    <source>
        <dbReference type="PIRNR" id="PIRNR001365"/>
    </source>
</evidence>
<feature type="site" description="Part of a proton relay during catalysis" evidence="12">
    <location>
        <position position="107"/>
    </location>
</feature>
<dbReference type="NCBIfam" id="TIGR00674">
    <property type="entry name" value="dapA"/>
    <property type="match status" value="1"/>
</dbReference>
<dbReference type="PRINTS" id="PR00146">
    <property type="entry name" value="DHPICSNTHASE"/>
</dbReference>
<evidence type="ECO:0000256" key="14">
    <source>
        <dbReference type="PIRSR" id="PIRSR001365-1"/>
    </source>
</evidence>
<dbReference type="GO" id="GO:0008840">
    <property type="term" value="F:4-hydroxy-tetrahydrodipicolinate synthase activity"/>
    <property type="evidence" value="ECO:0007669"/>
    <property type="project" value="UniProtKB-UniRule"/>
</dbReference>
<feature type="binding site" evidence="12 15">
    <location>
        <position position="203"/>
    </location>
    <ligand>
        <name>pyruvate</name>
        <dbReference type="ChEBI" id="CHEBI:15361"/>
    </ligand>
</feature>
<dbReference type="InterPro" id="IPR002220">
    <property type="entry name" value="DapA-like"/>
</dbReference>
<evidence type="ECO:0000256" key="12">
    <source>
        <dbReference type="HAMAP-Rule" id="MF_00418"/>
    </source>
</evidence>
<dbReference type="GO" id="GO:0019877">
    <property type="term" value="P:diaminopimelate biosynthetic process"/>
    <property type="evidence" value="ECO:0007669"/>
    <property type="project" value="UniProtKB-UniRule"/>
</dbReference>